<dbReference type="Proteomes" id="UP000182882">
    <property type="component" value="Unassembled WGS sequence"/>
</dbReference>
<keyword evidence="2" id="KW-0378">Hydrolase</keyword>
<feature type="domain" description="YqaJ viral recombinase" evidence="1">
    <location>
        <begin position="12"/>
        <end position="153"/>
    </location>
</feature>
<evidence type="ECO:0000313" key="2">
    <source>
        <dbReference type="EMBL" id="SDT97260.1"/>
    </source>
</evidence>
<accession>A0A1H2EQ58</accession>
<dbReference type="SUPFAM" id="SSF52980">
    <property type="entry name" value="Restriction endonuclease-like"/>
    <property type="match status" value="1"/>
</dbReference>
<dbReference type="InterPro" id="IPR019080">
    <property type="entry name" value="YqaJ_viral_recombinase"/>
</dbReference>
<name>A0A1H2EQ58_9PROT</name>
<dbReference type="GO" id="GO:0004519">
    <property type="term" value="F:endonuclease activity"/>
    <property type="evidence" value="ECO:0007669"/>
    <property type="project" value="UniProtKB-KW"/>
</dbReference>
<keyword evidence="2" id="KW-0540">Nuclease</keyword>
<keyword evidence="3" id="KW-1185">Reference proteome</keyword>
<dbReference type="InterPro" id="IPR011335">
    <property type="entry name" value="Restrct_endonuc-II-like"/>
</dbReference>
<dbReference type="EMBL" id="FNLN01000014">
    <property type="protein sequence ID" value="SDT97260.1"/>
    <property type="molecule type" value="Genomic_DNA"/>
</dbReference>
<sequence>MNAVIQEIPLDRKRYIGSSDAAAILGVSPWKSIFQLYQEKTGEYQEEITPAKQKIFNRGKRWEPIVIEMLVDELEDRGHDVKIMGRNNRFLDPEYDFLASEIDLELIVDGEFVNGEMKTVHPFAAKDWGEEGTDEIPIYYTSQVLHGQMVTGRSKTIVAALIGADDLRVHFVNRDEEMIQLLRAKEIEFWDRLINRQAPDPTTPEDIKRLYQIDSGKVMEADSELIRLCSELSYKKADGKSIEASIEVLTTRIKARMGDAAVLLHNGQKLATWKTNKDSVKTDWKEAFHDLADAFSYEPGCGEVVKDILAEHTSTETGARPFSLK</sequence>
<reference evidence="3" key="1">
    <citation type="submission" date="2016-10" db="EMBL/GenBank/DDBJ databases">
        <authorList>
            <person name="Varghese N."/>
            <person name="Submissions S."/>
        </authorList>
    </citation>
    <scope>NUCLEOTIDE SEQUENCE [LARGE SCALE GENOMIC DNA]</scope>
    <source>
        <strain evidence="3">Nm10</strain>
    </source>
</reference>
<organism evidence="2 3">
    <name type="scientific">Nitrosomonas ureae</name>
    <dbReference type="NCBI Taxonomy" id="44577"/>
    <lineage>
        <taxon>Bacteria</taxon>
        <taxon>Pseudomonadati</taxon>
        <taxon>Pseudomonadota</taxon>
        <taxon>Betaproteobacteria</taxon>
        <taxon>Nitrosomonadales</taxon>
        <taxon>Nitrosomonadaceae</taxon>
        <taxon>Nitrosomonas</taxon>
    </lineage>
</organism>
<evidence type="ECO:0000259" key="1">
    <source>
        <dbReference type="Pfam" id="PF09588"/>
    </source>
</evidence>
<dbReference type="AlphaFoldDB" id="A0A1H2EQ58"/>
<dbReference type="RefSeq" id="WP_062559507.1">
    <property type="nucleotide sequence ID" value="NZ_CP013341.1"/>
</dbReference>
<dbReference type="Gene3D" id="3.90.320.10">
    <property type="match status" value="1"/>
</dbReference>
<dbReference type="KEGG" id="nur:ATY38_12000"/>
<proteinExistence type="predicted"/>
<dbReference type="InterPro" id="IPR011604">
    <property type="entry name" value="PDDEXK-like_dom_sf"/>
</dbReference>
<protein>
    <submittedName>
        <fullName evidence="2">Putative phage-type endonuclease</fullName>
    </submittedName>
</protein>
<dbReference type="Pfam" id="PF09588">
    <property type="entry name" value="YqaJ"/>
    <property type="match status" value="1"/>
</dbReference>
<keyword evidence="2" id="KW-0255">Endonuclease</keyword>
<gene>
    <name evidence="2" type="ORF">SAMN05216406_11472</name>
</gene>
<evidence type="ECO:0000313" key="3">
    <source>
        <dbReference type="Proteomes" id="UP000182882"/>
    </source>
</evidence>